<feature type="region of interest" description="Disordered" evidence="5">
    <location>
        <begin position="116"/>
        <end position="135"/>
    </location>
</feature>
<keyword evidence="1" id="KW-0132">Cell division</keyword>
<evidence type="ECO:0000256" key="1">
    <source>
        <dbReference type="ARBA" id="ARBA00022618"/>
    </source>
</evidence>
<feature type="compositionally biased region" description="Basic and acidic residues" evidence="5">
    <location>
        <begin position="86"/>
        <end position="96"/>
    </location>
</feature>
<evidence type="ECO:0000259" key="6">
    <source>
        <dbReference type="SMART" id="SM00385"/>
    </source>
</evidence>
<dbReference type="InterPro" id="IPR048258">
    <property type="entry name" value="Cyclins_cyclin-box"/>
</dbReference>
<dbReference type="InterPro" id="IPR013763">
    <property type="entry name" value="Cyclin-like_dom"/>
</dbReference>
<dbReference type="SMART" id="SM00385">
    <property type="entry name" value="CYCLIN"/>
    <property type="match status" value="1"/>
</dbReference>
<evidence type="ECO:0000256" key="5">
    <source>
        <dbReference type="SAM" id="MobiDB-lite"/>
    </source>
</evidence>
<feature type="compositionally biased region" description="Polar residues" evidence="5">
    <location>
        <begin position="123"/>
        <end position="135"/>
    </location>
</feature>
<evidence type="ECO:0000313" key="7">
    <source>
        <dbReference type="EMBL" id="KAK9764061.1"/>
    </source>
</evidence>
<keyword evidence="8" id="KW-1185">Reference proteome</keyword>
<keyword evidence="2 4" id="KW-0195">Cyclin</keyword>
<dbReference type="InterPro" id="IPR006671">
    <property type="entry name" value="Cyclin_N"/>
</dbReference>
<organism evidence="7 8">
    <name type="scientific">Basidiobolus ranarum</name>
    <dbReference type="NCBI Taxonomy" id="34480"/>
    <lineage>
        <taxon>Eukaryota</taxon>
        <taxon>Fungi</taxon>
        <taxon>Fungi incertae sedis</taxon>
        <taxon>Zoopagomycota</taxon>
        <taxon>Entomophthoromycotina</taxon>
        <taxon>Basidiobolomycetes</taxon>
        <taxon>Basidiobolales</taxon>
        <taxon>Basidiobolaceae</taxon>
        <taxon>Basidiobolus</taxon>
    </lineage>
</organism>
<reference evidence="7 8" key="1">
    <citation type="submission" date="2023-04" db="EMBL/GenBank/DDBJ databases">
        <title>Genome of Basidiobolus ranarum AG-B5.</title>
        <authorList>
            <person name="Stajich J.E."/>
            <person name="Carter-House D."/>
            <person name="Gryganskyi A."/>
        </authorList>
    </citation>
    <scope>NUCLEOTIDE SEQUENCE [LARGE SCALE GENOMIC DNA]</scope>
    <source>
        <strain evidence="7 8">AG-B5</strain>
    </source>
</reference>
<dbReference type="EMBL" id="JASJQH010000504">
    <property type="protein sequence ID" value="KAK9764061.1"/>
    <property type="molecule type" value="Genomic_DNA"/>
</dbReference>
<dbReference type="InterPro" id="IPR046965">
    <property type="entry name" value="Cyclin_A/B-like"/>
</dbReference>
<evidence type="ECO:0000256" key="4">
    <source>
        <dbReference type="RuleBase" id="RU000383"/>
    </source>
</evidence>
<comment type="similarity">
    <text evidence="4">Belongs to the cyclin family.</text>
</comment>
<protein>
    <submittedName>
        <fullName evidence="7">B-type cyclin</fullName>
    </submittedName>
</protein>
<dbReference type="Gene3D" id="1.10.472.10">
    <property type="entry name" value="Cyclin-like"/>
    <property type="match status" value="2"/>
</dbReference>
<comment type="caution">
    <text evidence="7">The sequence shown here is derived from an EMBL/GenBank/DDBJ whole genome shotgun (WGS) entry which is preliminary data.</text>
</comment>
<dbReference type="Pfam" id="PF00134">
    <property type="entry name" value="Cyclin_N"/>
    <property type="match status" value="1"/>
</dbReference>
<dbReference type="SUPFAM" id="SSF47954">
    <property type="entry name" value="Cyclin-like"/>
    <property type="match status" value="1"/>
</dbReference>
<evidence type="ECO:0000313" key="8">
    <source>
        <dbReference type="Proteomes" id="UP001479436"/>
    </source>
</evidence>
<gene>
    <name evidence="7" type="primary">CLB4_4</name>
    <name evidence="7" type="ORF">K7432_008779</name>
</gene>
<accession>A0ABR2WRB9</accession>
<keyword evidence="3" id="KW-0131">Cell cycle</keyword>
<proteinExistence type="inferred from homology"/>
<feature type="region of interest" description="Disordered" evidence="5">
    <location>
        <begin position="75"/>
        <end position="96"/>
    </location>
</feature>
<evidence type="ECO:0000256" key="2">
    <source>
        <dbReference type="ARBA" id="ARBA00023127"/>
    </source>
</evidence>
<dbReference type="Proteomes" id="UP001479436">
    <property type="component" value="Unassembled WGS sequence"/>
</dbReference>
<dbReference type="InterPro" id="IPR036915">
    <property type="entry name" value="Cyclin-like_sf"/>
</dbReference>
<sequence>MESVQVFSRRESTALQSSLVPKESGLSSKVAIFPSGTAHKQSANTTDTRTTRRSKQILEDISNIKPAKIHKHVDISQHQVPHSHISRKEGSELSPEDSRIHEEVITLVQELDPLQTPAEDRFSFSSPYEDSSLIESKTTDNTALLSDTENRRLAVEFDEFIDMESDTNSSHLDERDTAIERIESDPTYHCVEEMDRKDISMVSDYADDIFEYWRELEQKMKPNPNYMSRQSELEWHMRGILLDWLVQVHERFGMLQETLFLSVNYIDRFLSLKEVSIEKLQLVGTTALFIAAKYEEIAAPTINEMIYMVSGTYTCDELKKAERFMINLLNYELGFPGPLSFLRCLLDPLDTSQNP</sequence>
<dbReference type="InterPro" id="IPR039361">
    <property type="entry name" value="Cyclin"/>
</dbReference>
<feature type="domain" description="Cyclin-like" evidence="6">
    <location>
        <begin position="243"/>
        <end position="327"/>
    </location>
</feature>
<dbReference type="PIRSF" id="PIRSF001771">
    <property type="entry name" value="Cyclin_A_B_D_E"/>
    <property type="match status" value="1"/>
</dbReference>
<dbReference type="PROSITE" id="PS00292">
    <property type="entry name" value="CYCLINS"/>
    <property type="match status" value="1"/>
</dbReference>
<evidence type="ECO:0000256" key="3">
    <source>
        <dbReference type="ARBA" id="ARBA00023306"/>
    </source>
</evidence>
<dbReference type="PANTHER" id="PTHR10177">
    <property type="entry name" value="CYCLINS"/>
    <property type="match status" value="1"/>
</dbReference>
<name>A0ABR2WRB9_9FUNG</name>